<evidence type="ECO:0000256" key="1">
    <source>
        <dbReference type="ARBA" id="ARBA00022857"/>
    </source>
</evidence>
<gene>
    <name evidence="3" type="ORF">H0E87_003689</name>
</gene>
<evidence type="ECO:0000256" key="2">
    <source>
        <dbReference type="ARBA" id="ARBA00023002"/>
    </source>
</evidence>
<sequence>MDETCCSDEEHCRTTENWYSLYKTEAESEAWEYAKRTGLDVVAICPTLILGPILQSTVNASAKALIKILKDGCNSLENRLRLIVDARDVVEEQVMAYETPEAKGRYICMAHAIKAKDLVEKLRSTYPNYNYPKRGKNISPVELPALPAANMSAVRSCGGDREKGFVQKDTRIDFIRECRSNYAGNHLSCIKIWDTFKDIDNGGIEEEEGAVFRGIGAVYERI</sequence>
<dbReference type="Gene3D" id="3.40.50.720">
    <property type="entry name" value="NAD(P)-binding Rossmann-like Domain"/>
    <property type="match status" value="1"/>
</dbReference>
<dbReference type="PANTHER" id="PTHR10366:SF776">
    <property type="entry name" value="NAD(P)-BINDING ROSSMANN-FOLD SUPERFAMILY PROTEIN"/>
    <property type="match status" value="1"/>
</dbReference>
<keyword evidence="1" id="KW-0521">NADP</keyword>
<reference evidence="3" key="1">
    <citation type="journal article" date="2021" name="J. Hered.">
        <title>Genome Assembly of Salicaceae Populus deltoides (Eastern Cottonwood) I-69 Based on Nanopore Sequencing and Hi-C Technologies.</title>
        <authorList>
            <person name="Bai S."/>
            <person name="Wu H."/>
            <person name="Zhang J."/>
            <person name="Pan Z."/>
            <person name="Zhao W."/>
            <person name="Li Z."/>
            <person name="Tong C."/>
        </authorList>
    </citation>
    <scope>NUCLEOTIDE SEQUENCE</scope>
    <source>
        <tissue evidence="3">Leaf</tissue>
    </source>
</reference>
<evidence type="ECO:0000313" key="3">
    <source>
        <dbReference type="EMBL" id="KAH8514928.1"/>
    </source>
</evidence>
<dbReference type="AlphaFoldDB" id="A0A8T2ZC30"/>
<dbReference type="GO" id="GO:0016616">
    <property type="term" value="F:oxidoreductase activity, acting on the CH-OH group of donors, NAD or NADP as acceptor"/>
    <property type="evidence" value="ECO:0007669"/>
    <property type="project" value="TreeGrafter"/>
</dbReference>
<dbReference type="EMBL" id="JACEGQ020000002">
    <property type="protein sequence ID" value="KAH8514928.1"/>
    <property type="molecule type" value="Genomic_DNA"/>
</dbReference>
<dbReference type="InterPro" id="IPR036291">
    <property type="entry name" value="NAD(P)-bd_dom_sf"/>
</dbReference>
<keyword evidence="4" id="KW-1185">Reference proteome</keyword>
<comment type="caution">
    <text evidence="3">The sequence shown here is derived from an EMBL/GenBank/DDBJ whole genome shotgun (WGS) entry which is preliminary data.</text>
</comment>
<accession>A0A8T2ZC30</accession>
<dbReference type="PANTHER" id="PTHR10366">
    <property type="entry name" value="NAD DEPENDENT EPIMERASE/DEHYDRATASE"/>
    <property type="match status" value="1"/>
</dbReference>
<dbReference type="SUPFAM" id="SSF51735">
    <property type="entry name" value="NAD(P)-binding Rossmann-fold domains"/>
    <property type="match status" value="1"/>
</dbReference>
<dbReference type="Proteomes" id="UP000807159">
    <property type="component" value="Chromosome 2"/>
</dbReference>
<dbReference type="InterPro" id="IPR050425">
    <property type="entry name" value="NAD(P)_dehydrat-like"/>
</dbReference>
<keyword evidence="2" id="KW-0560">Oxidoreductase</keyword>
<protein>
    <recommendedName>
        <fullName evidence="5">Cinnamoyl-CoA reductase</fullName>
    </recommendedName>
</protein>
<proteinExistence type="predicted"/>
<name>A0A8T2ZC30_POPDE</name>
<evidence type="ECO:0000313" key="4">
    <source>
        <dbReference type="Proteomes" id="UP000807159"/>
    </source>
</evidence>
<organism evidence="3 4">
    <name type="scientific">Populus deltoides</name>
    <name type="common">Eastern poplar</name>
    <name type="synonym">Eastern cottonwood</name>
    <dbReference type="NCBI Taxonomy" id="3696"/>
    <lineage>
        <taxon>Eukaryota</taxon>
        <taxon>Viridiplantae</taxon>
        <taxon>Streptophyta</taxon>
        <taxon>Embryophyta</taxon>
        <taxon>Tracheophyta</taxon>
        <taxon>Spermatophyta</taxon>
        <taxon>Magnoliopsida</taxon>
        <taxon>eudicotyledons</taxon>
        <taxon>Gunneridae</taxon>
        <taxon>Pentapetalae</taxon>
        <taxon>rosids</taxon>
        <taxon>fabids</taxon>
        <taxon>Malpighiales</taxon>
        <taxon>Salicaceae</taxon>
        <taxon>Saliceae</taxon>
        <taxon>Populus</taxon>
    </lineage>
</organism>
<evidence type="ECO:0008006" key="5">
    <source>
        <dbReference type="Google" id="ProtNLM"/>
    </source>
</evidence>